<feature type="compositionally biased region" description="Low complexity" evidence="1">
    <location>
        <begin position="25"/>
        <end position="36"/>
    </location>
</feature>
<evidence type="ECO:0000313" key="3">
    <source>
        <dbReference type="Proteomes" id="UP000178912"/>
    </source>
</evidence>
<organism evidence="2 3">
    <name type="scientific">Rhynchosporium agropyri</name>
    <dbReference type="NCBI Taxonomy" id="914238"/>
    <lineage>
        <taxon>Eukaryota</taxon>
        <taxon>Fungi</taxon>
        <taxon>Dikarya</taxon>
        <taxon>Ascomycota</taxon>
        <taxon>Pezizomycotina</taxon>
        <taxon>Leotiomycetes</taxon>
        <taxon>Helotiales</taxon>
        <taxon>Ploettnerulaceae</taxon>
        <taxon>Rhynchosporium</taxon>
    </lineage>
</organism>
<accession>A0A1E1L5T7</accession>
<protein>
    <submittedName>
        <fullName evidence="2">Uncharacterized protein</fullName>
    </submittedName>
</protein>
<keyword evidence="3" id="KW-1185">Reference proteome</keyword>
<dbReference type="AlphaFoldDB" id="A0A1E1L5T7"/>
<feature type="region of interest" description="Disordered" evidence="1">
    <location>
        <begin position="20"/>
        <end position="39"/>
    </location>
</feature>
<name>A0A1E1L5T7_9HELO</name>
<reference evidence="3" key="1">
    <citation type="submission" date="2016-03" db="EMBL/GenBank/DDBJ databases">
        <authorList>
            <person name="Guldener U."/>
        </authorList>
    </citation>
    <scope>NUCLEOTIDE SEQUENCE [LARGE SCALE GENOMIC DNA]</scope>
    <source>
        <strain evidence="3">04CH-RAC-A.6.1</strain>
    </source>
</reference>
<dbReference type="Proteomes" id="UP000178912">
    <property type="component" value="Unassembled WGS sequence"/>
</dbReference>
<sequence length="118" mass="12950">MAFDPYSYADETDYLVGLPAEEKATATTTSSITPPATKDEEIETIGEAMVDLMDTDTSDDESTTQSLRAKLAMSRNLSGPIIMERTVTMAEVEQAYSAALEMENIPEQASHRIKPRVD</sequence>
<evidence type="ECO:0000256" key="1">
    <source>
        <dbReference type="SAM" id="MobiDB-lite"/>
    </source>
</evidence>
<evidence type="ECO:0000313" key="2">
    <source>
        <dbReference type="EMBL" id="CZT05835.1"/>
    </source>
</evidence>
<dbReference type="EMBL" id="FJUX01000080">
    <property type="protein sequence ID" value="CZT05835.1"/>
    <property type="molecule type" value="Genomic_DNA"/>
</dbReference>
<gene>
    <name evidence="2" type="ORF">RAG0_11764</name>
</gene>
<proteinExistence type="predicted"/>